<organism evidence="1 2">
    <name type="scientific">Rangifer tarandus platyrhynchus</name>
    <name type="common">Svalbard reindeer</name>
    <dbReference type="NCBI Taxonomy" id="3082113"/>
    <lineage>
        <taxon>Eukaryota</taxon>
        <taxon>Metazoa</taxon>
        <taxon>Chordata</taxon>
        <taxon>Craniata</taxon>
        <taxon>Vertebrata</taxon>
        <taxon>Euteleostomi</taxon>
        <taxon>Mammalia</taxon>
        <taxon>Eutheria</taxon>
        <taxon>Laurasiatheria</taxon>
        <taxon>Artiodactyla</taxon>
        <taxon>Ruminantia</taxon>
        <taxon>Pecora</taxon>
        <taxon>Cervidae</taxon>
        <taxon>Odocoileinae</taxon>
        <taxon>Rangifer</taxon>
    </lineage>
</organism>
<sequence>MALSETHVVSFMLEPSSLTNLHWKVKSLTTGLPEKSHVNILTWGEILLCGQKQTAASWLMASTCLASLGSWRHHQGSCFLFLFPSLLTLPCPLPVDPSDP</sequence>
<keyword evidence="2" id="KW-1185">Reference proteome</keyword>
<evidence type="ECO:0000313" key="2">
    <source>
        <dbReference type="Proteomes" id="UP001176941"/>
    </source>
</evidence>
<protein>
    <submittedName>
        <fullName evidence="1">Uncharacterized protein</fullName>
    </submittedName>
</protein>
<gene>
    <name evidence="1" type="ORF">MRATA1EN1_LOCUS17419</name>
</gene>
<reference evidence="1" key="1">
    <citation type="submission" date="2023-04" db="EMBL/GenBank/DDBJ databases">
        <authorList>
            <consortium name="ELIXIR-Norway"/>
        </authorList>
    </citation>
    <scope>NUCLEOTIDE SEQUENCE [LARGE SCALE GENOMIC DNA]</scope>
</reference>
<accession>A0ABN8Z3M6</accession>
<evidence type="ECO:0000313" key="1">
    <source>
        <dbReference type="EMBL" id="CAI9168457.1"/>
    </source>
</evidence>
<proteinExistence type="predicted"/>
<dbReference type="EMBL" id="OX459964">
    <property type="protein sequence ID" value="CAI9168457.1"/>
    <property type="molecule type" value="Genomic_DNA"/>
</dbReference>
<dbReference type="Proteomes" id="UP001176941">
    <property type="component" value="Chromosome 28"/>
</dbReference>
<name>A0ABN8Z3M6_RANTA</name>